<protein>
    <recommendedName>
        <fullName evidence="1">HTH luxR-type domain-containing protein</fullName>
    </recommendedName>
</protein>
<gene>
    <name evidence="2" type="ORF">GCM10010862_10300</name>
</gene>
<dbReference type="InterPro" id="IPR000792">
    <property type="entry name" value="Tscrpt_reg_LuxR_C"/>
</dbReference>
<dbReference type="InterPro" id="IPR016032">
    <property type="entry name" value="Sig_transdc_resp-reg_C-effctor"/>
</dbReference>
<dbReference type="EMBL" id="BSNS01000006">
    <property type="protein sequence ID" value="GLQ53771.1"/>
    <property type="molecule type" value="Genomic_DNA"/>
</dbReference>
<dbReference type="SMART" id="SM00421">
    <property type="entry name" value="HTH_LUXR"/>
    <property type="match status" value="1"/>
</dbReference>
<dbReference type="RefSeq" id="WP_284339221.1">
    <property type="nucleotide sequence ID" value="NZ_BSNS01000006.1"/>
</dbReference>
<keyword evidence="3" id="KW-1185">Reference proteome</keyword>
<dbReference type="Proteomes" id="UP001156691">
    <property type="component" value="Unassembled WGS sequence"/>
</dbReference>
<dbReference type="Gene3D" id="1.10.10.10">
    <property type="entry name" value="Winged helix-like DNA-binding domain superfamily/Winged helix DNA-binding domain"/>
    <property type="match status" value="1"/>
</dbReference>
<comment type="caution">
    <text evidence="2">The sequence shown here is derived from an EMBL/GenBank/DDBJ whole genome shotgun (WGS) entry which is preliminary data.</text>
</comment>
<evidence type="ECO:0000313" key="2">
    <source>
        <dbReference type="EMBL" id="GLQ53771.1"/>
    </source>
</evidence>
<evidence type="ECO:0000259" key="1">
    <source>
        <dbReference type="SMART" id="SM00421"/>
    </source>
</evidence>
<reference evidence="3" key="1">
    <citation type="journal article" date="2019" name="Int. J. Syst. Evol. Microbiol.">
        <title>The Global Catalogue of Microorganisms (GCM) 10K type strain sequencing project: providing services to taxonomists for standard genome sequencing and annotation.</title>
        <authorList>
            <consortium name="The Broad Institute Genomics Platform"/>
            <consortium name="The Broad Institute Genome Sequencing Center for Infectious Disease"/>
            <person name="Wu L."/>
            <person name="Ma J."/>
        </authorList>
    </citation>
    <scope>NUCLEOTIDE SEQUENCE [LARGE SCALE GENOMIC DNA]</scope>
    <source>
        <strain evidence="3">NBRC 112416</strain>
    </source>
</reference>
<feature type="domain" description="HTH luxR-type" evidence="1">
    <location>
        <begin position="316"/>
        <end position="373"/>
    </location>
</feature>
<sequence length="380" mass="42314">MTELSNEVMSSLIEVVYRAGLGATPWDDVVDRIASLFDGAAVSLQGHDFATNKHLGVMTAGFDPDAVASFQAHYATVNPWASGMARWPVGTAMVSDTLLSREDLQRTEFFNEWLRPQALVMGVGVIAYRSRLRFLALAANVRARDEERFSAPMQQVFQLLGPHLNQAFQMSRLVSNSEICARRSDILRRLPVPTFLIDSAGRIYDENEAGQNFRRQLNRYFDRQLRVLRFLDPAADDHFSCALNSIQRGEYAALEPLFRVRNSTGQSARALLVPLLAGRAEDAGFLGFLLEDQPIALLTISEEVPQIDERHKAYVSLGFTAAESALAGALLGGFSLNEYADSRRLSVHTVRNQLRSLFQKAGVRRQGELIAMLARHDGRT</sequence>
<accession>A0ABQ5W1S2</accession>
<dbReference type="InterPro" id="IPR036388">
    <property type="entry name" value="WH-like_DNA-bd_sf"/>
</dbReference>
<evidence type="ECO:0000313" key="3">
    <source>
        <dbReference type="Proteomes" id="UP001156691"/>
    </source>
</evidence>
<proteinExistence type="predicted"/>
<dbReference type="SUPFAM" id="SSF46894">
    <property type="entry name" value="C-terminal effector domain of the bipartite response regulators"/>
    <property type="match status" value="1"/>
</dbReference>
<organism evidence="2 3">
    <name type="scientific">Devosia nitrariae</name>
    <dbReference type="NCBI Taxonomy" id="2071872"/>
    <lineage>
        <taxon>Bacteria</taxon>
        <taxon>Pseudomonadati</taxon>
        <taxon>Pseudomonadota</taxon>
        <taxon>Alphaproteobacteria</taxon>
        <taxon>Hyphomicrobiales</taxon>
        <taxon>Devosiaceae</taxon>
        <taxon>Devosia</taxon>
    </lineage>
</organism>
<name>A0ABQ5W1S2_9HYPH</name>